<gene>
    <name evidence="2" type="ORF">SAMN05444168_3725</name>
</gene>
<dbReference type="EMBL" id="FSRM01000001">
    <property type="protein sequence ID" value="SIO24418.1"/>
    <property type="molecule type" value="Genomic_DNA"/>
</dbReference>
<reference evidence="2 3" key="1">
    <citation type="submission" date="2016-11" db="EMBL/GenBank/DDBJ databases">
        <authorList>
            <person name="Jaros S."/>
            <person name="Januszkiewicz K."/>
            <person name="Wedrychowicz H."/>
        </authorList>
    </citation>
    <scope>NUCLEOTIDE SEQUENCE [LARGE SCALE GENOMIC DNA]</scope>
    <source>
        <strain evidence="2 3">GAS86</strain>
    </source>
</reference>
<dbReference type="Proteomes" id="UP000184693">
    <property type="component" value="Unassembled WGS sequence"/>
</dbReference>
<sequence>MLRRKTTQYFIGAETMSIPDTTAQGKRLPNQPSNLDRQFTPFRVIGTDKPSLFGPS</sequence>
<proteinExistence type="predicted"/>
<accession>A0A1N6HX53</accession>
<evidence type="ECO:0000313" key="3">
    <source>
        <dbReference type="Proteomes" id="UP000184693"/>
    </source>
</evidence>
<dbReference type="AlphaFoldDB" id="A0A1N6HX53"/>
<evidence type="ECO:0000313" key="2">
    <source>
        <dbReference type="EMBL" id="SIO24418.1"/>
    </source>
</evidence>
<evidence type="ECO:0000256" key="1">
    <source>
        <dbReference type="SAM" id="MobiDB-lite"/>
    </source>
</evidence>
<name>A0A1N6HX53_9BURK</name>
<feature type="region of interest" description="Disordered" evidence="1">
    <location>
        <begin position="20"/>
        <end position="39"/>
    </location>
</feature>
<protein>
    <submittedName>
        <fullName evidence="2">Uncharacterized protein</fullName>
    </submittedName>
</protein>
<organism evidence="2 3">
    <name type="scientific">Paraburkholderia phenazinium</name>
    <dbReference type="NCBI Taxonomy" id="60549"/>
    <lineage>
        <taxon>Bacteria</taxon>
        <taxon>Pseudomonadati</taxon>
        <taxon>Pseudomonadota</taxon>
        <taxon>Betaproteobacteria</taxon>
        <taxon>Burkholderiales</taxon>
        <taxon>Burkholderiaceae</taxon>
        <taxon>Paraburkholderia</taxon>
    </lineage>
</organism>
<feature type="compositionally biased region" description="Polar residues" evidence="1">
    <location>
        <begin position="20"/>
        <end position="37"/>
    </location>
</feature>